<reference evidence="8" key="2">
    <citation type="submission" date="2017-02" db="UniProtKB">
        <authorList>
            <consortium name="WormBaseParasite"/>
        </authorList>
    </citation>
    <scope>IDENTIFICATION</scope>
</reference>
<sequence length="195" mass="21923">MTPQFPINPSSLVGVKTPANFVSHNFLEPNTIKNEIISNTNINFTDNGEKMQFAKSTTYIFNASKSCAKCDPKKDTVTVPDISFFIGMQKIDAIVEMYLGSEKVVGICQLVFREKCAEMRKLIEREIGSFLSIFNTQPFVTVTVDELLFSGYISPLVTRLGDRIIDISNALLGTKYPPIDEKPFIVMLNVSFRYI</sequence>
<evidence type="ECO:0000256" key="5">
    <source>
        <dbReference type="ARBA" id="ARBA00023136"/>
    </source>
</evidence>
<keyword evidence="5" id="KW-0472">Membrane</keyword>
<proteinExistence type="inferred from homology"/>
<comment type="subcellular location">
    <subcellularLocation>
        <location evidence="1">Membrane</location>
    </subcellularLocation>
</comment>
<dbReference type="Pfam" id="PF01130">
    <property type="entry name" value="CD36"/>
    <property type="match status" value="1"/>
</dbReference>
<dbReference type="GO" id="GO:0005737">
    <property type="term" value="C:cytoplasm"/>
    <property type="evidence" value="ECO:0007669"/>
    <property type="project" value="TreeGrafter"/>
</dbReference>
<evidence type="ECO:0000256" key="4">
    <source>
        <dbReference type="ARBA" id="ARBA00022989"/>
    </source>
</evidence>
<organism evidence="7 8">
    <name type="scientific">Angiostrongylus cantonensis</name>
    <name type="common">Rat lungworm</name>
    <dbReference type="NCBI Taxonomy" id="6313"/>
    <lineage>
        <taxon>Eukaryota</taxon>
        <taxon>Metazoa</taxon>
        <taxon>Ecdysozoa</taxon>
        <taxon>Nematoda</taxon>
        <taxon>Chromadorea</taxon>
        <taxon>Rhabditida</taxon>
        <taxon>Rhabditina</taxon>
        <taxon>Rhabditomorpha</taxon>
        <taxon>Strongyloidea</taxon>
        <taxon>Metastrongylidae</taxon>
        <taxon>Angiostrongylus</taxon>
    </lineage>
</organism>
<evidence type="ECO:0000313" key="8">
    <source>
        <dbReference type="WBParaSite" id="ACAC_0000600101-mRNA-1"/>
    </source>
</evidence>
<keyword evidence="6" id="KW-0325">Glycoprotein</keyword>
<keyword evidence="4" id="KW-1133">Transmembrane helix</keyword>
<dbReference type="InterPro" id="IPR002159">
    <property type="entry name" value="CD36_fam"/>
</dbReference>
<reference evidence="7" key="1">
    <citation type="submission" date="2012-09" db="EMBL/GenBank/DDBJ databases">
        <authorList>
            <person name="Martin A.A."/>
        </authorList>
    </citation>
    <scope>NUCLEOTIDE SEQUENCE</scope>
</reference>
<evidence type="ECO:0000313" key="7">
    <source>
        <dbReference type="Proteomes" id="UP000035642"/>
    </source>
</evidence>
<dbReference type="PANTHER" id="PTHR11923:SF105">
    <property type="entry name" value="PROTEIN CBR-SCAV-1"/>
    <property type="match status" value="1"/>
</dbReference>
<evidence type="ECO:0000256" key="3">
    <source>
        <dbReference type="ARBA" id="ARBA00022692"/>
    </source>
</evidence>
<keyword evidence="3" id="KW-0812">Transmembrane</keyword>
<name>A0A0K0D7F6_ANGCA</name>
<evidence type="ECO:0000256" key="2">
    <source>
        <dbReference type="ARBA" id="ARBA00010532"/>
    </source>
</evidence>
<accession>A0A0K0D7F6</accession>
<comment type="similarity">
    <text evidence="2">Belongs to the CD36 family.</text>
</comment>
<dbReference type="STRING" id="6313.A0A0K0D7F6"/>
<dbReference type="WBParaSite" id="ACAC_0000600101-mRNA-1">
    <property type="protein sequence ID" value="ACAC_0000600101-mRNA-1"/>
    <property type="gene ID" value="ACAC_0000600101"/>
</dbReference>
<dbReference type="GO" id="GO:0016020">
    <property type="term" value="C:membrane"/>
    <property type="evidence" value="ECO:0007669"/>
    <property type="project" value="UniProtKB-SubCell"/>
</dbReference>
<keyword evidence="7" id="KW-1185">Reference proteome</keyword>
<protein>
    <submittedName>
        <fullName evidence="8">Uncharacterized protein</fullName>
    </submittedName>
</protein>
<dbReference type="GO" id="GO:0005044">
    <property type="term" value="F:scavenger receptor activity"/>
    <property type="evidence" value="ECO:0007669"/>
    <property type="project" value="TreeGrafter"/>
</dbReference>
<dbReference type="AlphaFoldDB" id="A0A0K0D7F6"/>
<dbReference type="Proteomes" id="UP000035642">
    <property type="component" value="Unassembled WGS sequence"/>
</dbReference>
<evidence type="ECO:0000256" key="1">
    <source>
        <dbReference type="ARBA" id="ARBA00004370"/>
    </source>
</evidence>
<evidence type="ECO:0000256" key="6">
    <source>
        <dbReference type="ARBA" id="ARBA00023180"/>
    </source>
</evidence>
<dbReference type="PANTHER" id="PTHR11923">
    <property type="entry name" value="SCAVENGER RECEPTOR CLASS B TYPE-1 SR-B1"/>
    <property type="match status" value="1"/>
</dbReference>